<dbReference type="AlphaFoldDB" id="A0AAV4AYF9"/>
<evidence type="ECO:0000313" key="2">
    <source>
        <dbReference type="Proteomes" id="UP000735302"/>
    </source>
</evidence>
<proteinExistence type="predicted"/>
<evidence type="ECO:0000313" key="1">
    <source>
        <dbReference type="EMBL" id="GFO16136.1"/>
    </source>
</evidence>
<organism evidence="1 2">
    <name type="scientific">Plakobranchus ocellatus</name>
    <dbReference type="NCBI Taxonomy" id="259542"/>
    <lineage>
        <taxon>Eukaryota</taxon>
        <taxon>Metazoa</taxon>
        <taxon>Spiralia</taxon>
        <taxon>Lophotrochozoa</taxon>
        <taxon>Mollusca</taxon>
        <taxon>Gastropoda</taxon>
        <taxon>Heterobranchia</taxon>
        <taxon>Euthyneura</taxon>
        <taxon>Panpulmonata</taxon>
        <taxon>Sacoglossa</taxon>
        <taxon>Placobranchoidea</taxon>
        <taxon>Plakobranchidae</taxon>
        <taxon>Plakobranchus</taxon>
    </lineage>
</organism>
<gene>
    <name evidence="1" type="ORF">PoB_004264100</name>
</gene>
<accession>A0AAV4AYF9</accession>
<dbReference type="EMBL" id="BLXT01004654">
    <property type="protein sequence ID" value="GFO16136.1"/>
    <property type="molecule type" value="Genomic_DNA"/>
</dbReference>
<comment type="caution">
    <text evidence="1">The sequence shown here is derived from an EMBL/GenBank/DDBJ whole genome shotgun (WGS) entry which is preliminary data.</text>
</comment>
<protein>
    <submittedName>
        <fullName evidence="1">Uncharacterized protein</fullName>
    </submittedName>
</protein>
<keyword evidence="2" id="KW-1185">Reference proteome</keyword>
<sequence length="73" mass="8365">MLPKARWEHWVKLSTLSVMLPKARWEHWVGSFSVALKSAAASRRQFIPATAWFEGGEGGAKLIWLEPKVFRDL</sequence>
<dbReference type="Proteomes" id="UP000735302">
    <property type="component" value="Unassembled WGS sequence"/>
</dbReference>
<name>A0AAV4AYF9_9GAST</name>
<reference evidence="1 2" key="1">
    <citation type="journal article" date="2021" name="Elife">
        <title>Chloroplast acquisition without the gene transfer in kleptoplastic sea slugs, Plakobranchus ocellatus.</title>
        <authorList>
            <person name="Maeda T."/>
            <person name="Takahashi S."/>
            <person name="Yoshida T."/>
            <person name="Shimamura S."/>
            <person name="Takaki Y."/>
            <person name="Nagai Y."/>
            <person name="Toyoda A."/>
            <person name="Suzuki Y."/>
            <person name="Arimoto A."/>
            <person name="Ishii H."/>
            <person name="Satoh N."/>
            <person name="Nishiyama T."/>
            <person name="Hasebe M."/>
            <person name="Maruyama T."/>
            <person name="Minagawa J."/>
            <person name="Obokata J."/>
            <person name="Shigenobu S."/>
        </authorList>
    </citation>
    <scope>NUCLEOTIDE SEQUENCE [LARGE SCALE GENOMIC DNA]</scope>
</reference>